<evidence type="ECO:0008006" key="3">
    <source>
        <dbReference type="Google" id="ProtNLM"/>
    </source>
</evidence>
<dbReference type="OrthoDB" id="2269034at2759"/>
<proteinExistence type="predicted"/>
<name>A0A1J8PQW3_9AGAM</name>
<dbReference type="AlphaFoldDB" id="A0A1J8PQW3"/>
<keyword evidence="2" id="KW-1185">Reference proteome</keyword>
<protein>
    <recommendedName>
        <fullName evidence="3">F-box domain-containing protein</fullName>
    </recommendedName>
</protein>
<reference evidence="1 2" key="1">
    <citation type="submission" date="2016-03" db="EMBL/GenBank/DDBJ databases">
        <title>Comparative genomics of the ectomycorrhizal sister species Rhizopogon vinicolor and Rhizopogon vesiculosus (Basidiomycota: Boletales) reveals a divergence of the mating type B locus.</title>
        <authorList>
            <person name="Mujic A.B."/>
            <person name="Kuo A."/>
            <person name="Tritt A."/>
            <person name="Lipzen A."/>
            <person name="Chen C."/>
            <person name="Johnson J."/>
            <person name="Sharma A."/>
            <person name="Barry K."/>
            <person name="Grigoriev I.V."/>
            <person name="Spatafora J.W."/>
        </authorList>
    </citation>
    <scope>NUCLEOTIDE SEQUENCE [LARGE SCALE GENOMIC DNA]</scope>
    <source>
        <strain evidence="1 2">AM-OR11-056</strain>
    </source>
</reference>
<sequence>MSFRLNSRLSPTDIKYCQAPHIHRLPVELLQHVFVLSVNDEPDYPSIFLCGEKSISANFASPPLLFTQVCHLWRFIAHSTPGIWSFIRVAFPGCAEPLKPFLPSLLHFWLTCSGSRPLTLRILSKRIPYPVRFGCREVLCRDKFSEADSQLFEILLAESKRWETVAIMSHLHKNWSHNIDTPKLRSLEYPYVEDLNRFDAPNLSHLHIGPMCQFDGPLPTRNLNNIRHLYLQKSSSAIIHTSLAIFPRLESIVAQRIIPDDRAGTSVTHSCLESMTLPLPDPDYRDRFIQIFDGFHVPVLQKLTLAGTPTVLHVDCIAAALAVTSCNVQRVHFQVTTPSRDWEVDMHTIVDPLLSVVEEVEVICCPVPCK</sequence>
<dbReference type="Proteomes" id="UP000183567">
    <property type="component" value="Unassembled WGS sequence"/>
</dbReference>
<dbReference type="STRING" id="180088.A0A1J8PQW3"/>
<comment type="caution">
    <text evidence="1">The sequence shown here is derived from an EMBL/GenBank/DDBJ whole genome shotgun (WGS) entry which is preliminary data.</text>
</comment>
<accession>A0A1J8PQW3</accession>
<evidence type="ECO:0000313" key="2">
    <source>
        <dbReference type="Proteomes" id="UP000183567"/>
    </source>
</evidence>
<organism evidence="1 2">
    <name type="scientific">Rhizopogon vesiculosus</name>
    <dbReference type="NCBI Taxonomy" id="180088"/>
    <lineage>
        <taxon>Eukaryota</taxon>
        <taxon>Fungi</taxon>
        <taxon>Dikarya</taxon>
        <taxon>Basidiomycota</taxon>
        <taxon>Agaricomycotina</taxon>
        <taxon>Agaricomycetes</taxon>
        <taxon>Agaricomycetidae</taxon>
        <taxon>Boletales</taxon>
        <taxon>Suillineae</taxon>
        <taxon>Rhizopogonaceae</taxon>
        <taxon>Rhizopogon</taxon>
    </lineage>
</organism>
<gene>
    <name evidence="1" type="ORF">AZE42_07108</name>
</gene>
<evidence type="ECO:0000313" key="1">
    <source>
        <dbReference type="EMBL" id="OJA11566.1"/>
    </source>
</evidence>
<dbReference type="EMBL" id="LVVM01005005">
    <property type="protein sequence ID" value="OJA11566.1"/>
    <property type="molecule type" value="Genomic_DNA"/>
</dbReference>